<accession>A0A6B0V5I7</accession>
<name>A0A6B0V5I7_IXORI</name>
<reference evidence="1" key="1">
    <citation type="submission" date="2019-12" db="EMBL/GenBank/DDBJ databases">
        <title>An insight into the sialome of adult female Ixodes ricinus ticks feeding for 6 days.</title>
        <authorList>
            <person name="Perner J."/>
            <person name="Ribeiro J.M.C."/>
        </authorList>
    </citation>
    <scope>NUCLEOTIDE SEQUENCE</scope>
    <source>
        <strain evidence="1">Semi-engorged</strain>
        <tissue evidence="1">Salivary glands</tissue>
    </source>
</reference>
<dbReference type="EMBL" id="GIFC01015374">
    <property type="protein sequence ID" value="MXU97457.1"/>
    <property type="molecule type" value="Transcribed_RNA"/>
</dbReference>
<proteinExistence type="predicted"/>
<dbReference type="AlphaFoldDB" id="A0A6B0V5I7"/>
<organism evidence="1">
    <name type="scientific">Ixodes ricinus</name>
    <name type="common">Common tick</name>
    <name type="synonym">Acarus ricinus</name>
    <dbReference type="NCBI Taxonomy" id="34613"/>
    <lineage>
        <taxon>Eukaryota</taxon>
        <taxon>Metazoa</taxon>
        <taxon>Ecdysozoa</taxon>
        <taxon>Arthropoda</taxon>
        <taxon>Chelicerata</taxon>
        <taxon>Arachnida</taxon>
        <taxon>Acari</taxon>
        <taxon>Parasitiformes</taxon>
        <taxon>Ixodida</taxon>
        <taxon>Ixodoidea</taxon>
        <taxon>Ixodidae</taxon>
        <taxon>Ixodinae</taxon>
        <taxon>Ixodes</taxon>
    </lineage>
</organism>
<protein>
    <submittedName>
        <fullName evidence="1">Putative secreted protein</fullName>
    </submittedName>
</protein>
<evidence type="ECO:0000313" key="1">
    <source>
        <dbReference type="EMBL" id="MXU97457.1"/>
    </source>
</evidence>
<sequence>MMVTVAGVDSVDVLVLAMLPFWASQENVLPEVSSWVSTALCCKGGDAELEGDTGSLGLSTCGGGGEFPQGRWPRDTACLATAPVLGWCLEPLCGEDMLRDLMRLLGTTTLGMAKLTLLPPVPGTGAWSAGANAAATWAAMAAPNCTRSLPSWPPVYEWRLAAEPAPLGEAFSFSLAPNMAATAACCSPLEGDCCLTPVEGSCWKIGCSTAGAVVTPRAMPWNVPTFGSDLCFRGGGRPDLCRYCGVAGADGAKLCAGDCLGGAGASLTC</sequence>